<dbReference type="SUPFAM" id="SSF52172">
    <property type="entry name" value="CheY-like"/>
    <property type="match status" value="2"/>
</dbReference>
<feature type="domain" description="GGDEF" evidence="8">
    <location>
        <begin position="413"/>
        <end position="543"/>
    </location>
</feature>
<proteinExistence type="predicted"/>
<dbReference type="eggNOG" id="COG3706">
    <property type="taxonomic scope" value="Bacteria"/>
</dbReference>
<evidence type="ECO:0000256" key="1">
    <source>
        <dbReference type="ARBA" id="ARBA00001946"/>
    </source>
</evidence>
<dbReference type="GO" id="GO:0004672">
    <property type="term" value="F:protein kinase activity"/>
    <property type="evidence" value="ECO:0007669"/>
    <property type="project" value="UniProtKB-ARBA"/>
</dbReference>
<dbReference type="InterPro" id="IPR001789">
    <property type="entry name" value="Sig_transdc_resp-reg_receiver"/>
</dbReference>
<dbReference type="InterPro" id="IPR029787">
    <property type="entry name" value="Nucleotide_cyclase"/>
</dbReference>
<keyword evidence="11" id="KW-1185">Reference proteome</keyword>
<dbReference type="FunFam" id="3.30.70.270:FF:000001">
    <property type="entry name" value="Diguanylate cyclase domain protein"/>
    <property type="match status" value="1"/>
</dbReference>
<dbReference type="EMBL" id="AKKU01000026">
    <property type="protein sequence ID" value="EIW87847.1"/>
    <property type="molecule type" value="Genomic_DNA"/>
</dbReference>
<name>I9NZ12_9ALTE</name>
<dbReference type="InterPro" id="IPR011006">
    <property type="entry name" value="CheY-like_superfamily"/>
</dbReference>
<evidence type="ECO:0000313" key="11">
    <source>
        <dbReference type="Proteomes" id="UP000035062"/>
    </source>
</evidence>
<dbReference type="InterPro" id="IPR036641">
    <property type="entry name" value="HPT_dom_sf"/>
</dbReference>
<evidence type="ECO:0000256" key="2">
    <source>
        <dbReference type="ARBA" id="ARBA00012528"/>
    </source>
</evidence>
<dbReference type="PATRIC" id="fig|1195246.3.peg.2987"/>
<dbReference type="Gene3D" id="1.20.120.160">
    <property type="entry name" value="HPT domain"/>
    <property type="match status" value="1"/>
</dbReference>
<dbReference type="SUPFAM" id="SSF55073">
    <property type="entry name" value="Nucleotide cyclase"/>
    <property type="match status" value="1"/>
</dbReference>
<evidence type="ECO:0000313" key="10">
    <source>
        <dbReference type="EMBL" id="EIW87847.1"/>
    </source>
</evidence>
<dbReference type="CDD" id="cd01949">
    <property type="entry name" value="GGDEF"/>
    <property type="match status" value="1"/>
</dbReference>
<accession>I9NZ12</accession>
<dbReference type="STRING" id="1195246.AGRI_15050"/>
<evidence type="ECO:0000259" key="8">
    <source>
        <dbReference type="PROSITE" id="PS50887"/>
    </source>
</evidence>
<evidence type="ECO:0000256" key="6">
    <source>
        <dbReference type="PROSITE-ProRule" id="PRU00169"/>
    </source>
</evidence>
<dbReference type="Pfam" id="PF00990">
    <property type="entry name" value="GGDEF"/>
    <property type="match status" value="1"/>
</dbReference>
<feature type="domain" description="Response regulatory" evidence="7">
    <location>
        <begin position="132"/>
        <end position="248"/>
    </location>
</feature>
<dbReference type="AlphaFoldDB" id="I9NZ12"/>
<protein>
    <recommendedName>
        <fullName evidence="2">diguanylate cyclase</fullName>
        <ecNumber evidence="2">2.7.7.65</ecNumber>
    </recommendedName>
</protein>
<dbReference type="GO" id="GO:0000160">
    <property type="term" value="P:phosphorelay signal transduction system"/>
    <property type="evidence" value="ECO:0007669"/>
    <property type="project" value="UniProtKB-KW"/>
</dbReference>
<dbReference type="PROSITE" id="PS50894">
    <property type="entry name" value="HPT"/>
    <property type="match status" value="1"/>
</dbReference>
<dbReference type="InterPro" id="IPR050469">
    <property type="entry name" value="Diguanylate_Cyclase"/>
</dbReference>
<organism evidence="10 11">
    <name type="scientific">Alishewanella agri BL06</name>
    <dbReference type="NCBI Taxonomy" id="1195246"/>
    <lineage>
        <taxon>Bacteria</taxon>
        <taxon>Pseudomonadati</taxon>
        <taxon>Pseudomonadota</taxon>
        <taxon>Gammaproteobacteria</taxon>
        <taxon>Alteromonadales</taxon>
        <taxon>Alteromonadaceae</taxon>
        <taxon>Alishewanella</taxon>
    </lineage>
</organism>
<dbReference type="InterPro" id="IPR043128">
    <property type="entry name" value="Rev_trsase/Diguanyl_cyclase"/>
</dbReference>
<dbReference type="Gene3D" id="3.30.70.270">
    <property type="match status" value="1"/>
</dbReference>
<dbReference type="Pfam" id="PF01627">
    <property type="entry name" value="Hpt"/>
    <property type="match status" value="1"/>
</dbReference>
<dbReference type="PROSITE" id="PS50110">
    <property type="entry name" value="RESPONSE_REGULATORY"/>
    <property type="match status" value="2"/>
</dbReference>
<dbReference type="CDD" id="cd00156">
    <property type="entry name" value="REC"/>
    <property type="match status" value="1"/>
</dbReference>
<dbReference type="SMART" id="SM00267">
    <property type="entry name" value="GGDEF"/>
    <property type="match status" value="1"/>
</dbReference>
<dbReference type="PANTHER" id="PTHR45138:SF9">
    <property type="entry name" value="DIGUANYLATE CYCLASE DGCM-RELATED"/>
    <property type="match status" value="1"/>
</dbReference>
<evidence type="ECO:0000259" key="7">
    <source>
        <dbReference type="PROSITE" id="PS50110"/>
    </source>
</evidence>
<dbReference type="InterPro" id="IPR008207">
    <property type="entry name" value="Sig_transdc_His_kin_Hpt_dom"/>
</dbReference>
<comment type="catalytic activity">
    <reaction evidence="4">
        <text>2 GTP = 3',3'-c-di-GMP + 2 diphosphate</text>
        <dbReference type="Rhea" id="RHEA:24898"/>
        <dbReference type="ChEBI" id="CHEBI:33019"/>
        <dbReference type="ChEBI" id="CHEBI:37565"/>
        <dbReference type="ChEBI" id="CHEBI:58805"/>
        <dbReference type="EC" id="2.7.7.65"/>
    </reaction>
</comment>
<dbReference type="GO" id="GO:0005886">
    <property type="term" value="C:plasma membrane"/>
    <property type="evidence" value="ECO:0007669"/>
    <property type="project" value="TreeGrafter"/>
</dbReference>
<dbReference type="Gene3D" id="3.40.50.2300">
    <property type="match status" value="2"/>
</dbReference>
<feature type="domain" description="HPt" evidence="9">
    <location>
        <begin position="10"/>
        <end position="113"/>
    </location>
</feature>
<feature type="modified residue" description="4-aspartylphosphate" evidence="6">
    <location>
        <position position="306"/>
    </location>
</feature>
<feature type="domain" description="Response regulatory" evidence="7">
    <location>
        <begin position="257"/>
        <end position="373"/>
    </location>
</feature>
<comment type="caution">
    <text evidence="10">The sequence shown here is derived from an EMBL/GenBank/DDBJ whole genome shotgun (WGS) entry which is preliminary data.</text>
</comment>
<dbReference type="NCBIfam" id="TIGR00254">
    <property type="entry name" value="GGDEF"/>
    <property type="match status" value="1"/>
</dbReference>
<keyword evidence="3" id="KW-0902">Two-component regulatory system</keyword>
<reference evidence="10 11" key="1">
    <citation type="journal article" date="2012" name="J. Bacteriol.">
        <title>Genome Sequence of Pectin-Degrading Alishewanella agri, Isolated from Landfill Soil.</title>
        <authorList>
            <person name="Kim J."/>
            <person name="Jung J."/>
            <person name="Sung J.S."/>
            <person name="Chun J."/>
            <person name="Park W."/>
        </authorList>
    </citation>
    <scope>NUCLEOTIDE SEQUENCE [LARGE SCALE GENOMIC DNA]</scope>
    <source>
        <strain evidence="10 11">BL06</strain>
    </source>
</reference>
<keyword evidence="6" id="KW-0597">Phosphoprotein</keyword>
<feature type="modified residue" description="Phosphohistidine" evidence="5">
    <location>
        <position position="55"/>
    </location>
</feature>
<gene>
    <name evidence="10" type="ORF">AGRI_15050</name>
</gene>
<dbReference type="GO" id="GO:0052621">
    <property type="term" value="F:diguanylate cyclase activity"/>
    <property type="evidence" value="ECO:0007669"/>
    <property type="project" value="UniProtKB-EC"/>
</dbReference>
<sequence length="543" mass="60192">MIPTDNNKTDLRAAFSLVRQRFEQSLPARASAMQALLQADETTAPALNQLISEAHKLAGACGTFGFGLLGSQAKMLEQLARTIQEKPASEQRYALLSLQSAVQDFLQSVQEALRNSSDASTVALLQPRPENSIWLLLETPALIAELDTQLRAFGHQVLIFNSYDSCLEALSQQAPAVLFTTIALQNGQSLFKQKLLLDRLNQQQSRLMLYSDQDNFDLRVKAAQHSADAFFVSPVDVPNMIATISELLEQTFGQHGRVFIVDDDKLLAEHYALVLKAAGIETRILQQVTQLVHEILSFQPDLVLMDIYMPDYSGTELAGVLRQYQSLKRLPIVYLSSEANKLLQMKAMAQGADDFLTKPISDNELVQAVKARLRRSQQIRLLIEKDGLTSLIKHSAIKEAAALELERATRFDKPLSIVMLDIDYFKSVNDQYGHATGDIVITALATLLRKRIRKTDKAGRYGGEEFMLVLPDCNSLQARQLTENILQSFRQLQFSAGNSAFSCSFSAGVASTSDSSYAHADELIAAADTALYQAKQAGRNRVY</sequence>
<dbReference type="GO" id="GO:0043709">
    <property type="term" value="P:cell adhesion involved in single-species biofilm formation"/>
    <property type="evidence" value="ECO:0007669"/>
    <property type="project" value="TreeGrafter"/>
</dbReference>
<dbReference type="RefSeq" id="WP_008985753.1">
    <property type="nucleotide sequence ID" value="NZ_AKKU01000026.1"/>
</dbReference>
<evidence type="ECO:0000256" key="4">
    <source>
        <dbReference type="ARBA" id="ARBA00034247"/>
    </source>
</evidence>
<dbReference type="EC" id="2.7.7.65" evidence="2"/>
<dbReference type="SUPFAM" id="SSF47226">
    <property type="entry name" value="Histidine-containing phosphotransfer domain, HPT domain"/>
    <property type="match status" value="1"/>
</dbReference>
<comment type="cofactor">
    <cofactor evidence="1">
        <name>Mg(2+)</name>
        <dbReference type="ChEBI" id="CHEBI:18420"/>
    </cofactor>
</comment>
<dbReference type="GO" id="GO:1902201">
    <property type="term" value="P:negative regulation of bacterial-type flagellum-dependent cell motility"/>
    <property type="evidence" value="ECO:0007669"/>
    <property type="project" value="TreeGrafter"/>
</dbReference>
<dbReference type="PANTHER" id="PTHR45138">
    <property type="entry name" value="REGULATORY COMPONENTS OF SENSORY TRANSDUCTION SYSTEM"/>
    <property type="match status" value="1"/>
</dbReference>
<dbReference type="Pfam" id="PF00072">
    <property type="entry name" value="Response_reg"/>
    <property type="match status" value="1"/>
</dbReference>
<evidence type="ECO:0000256" key="3">
    <source>
        <dbReference type="ARBA" id="ARBA00023012"/>
    </source>
</evidence>
<dbReference type="InterPro" id="IPR000160">
    <property type="entry name" value="GGDEF_dom"/>
</dbReference>
<comment type="caution">
    <text evidence="6">Lacks conserved residue(s) required for the propagation of feature annotation.</text>
</comment>
<dbReference type="SMART" id="SM00448">
    <property type="entry name" value="REC"/>
    <property type="match status" value="1"/>
</dbReference>
<dbReference type="PROSITE" id="PS50887">
    <property type="entry name" value="GGDEF"/>
    <property type="match status" value="1"/>
</dbReference>
<evidence type="ECO:0000259" key="9">
    <source>
        <dbReference type="PROSITE" id="PS50894"/>
    </source>
</evidence>
<dbReference type="Proteomes" id="UP000035062">
    <property type="component" value="Unassembled WGS sequence"/>
</dbReference>
<evidence type="ECO:0000256" key="5">
    <source>
        <dbReference type="PROSITE-ProRule" id="PRU00110"/>
    </source>
</evidence>